<dbReference type="NCBIfam" id="NF033218">
    <property type="entry name" value="anchor_AmaP"/>
    <property type="match status" value="1"/>
</dbReference>
<dbReference type="OrthoDB" id="2193654at2"/>
<dbReference type="EMBL" id="UFYW01000001">
    <property type="protein sequence ID" value="STD83081.1"/>
    <property type="molecule type" value="Genomic_DNA"/>
</dbReference>
<dbReference type="RefSeq" id="WP_060814997.1">
    <property type="nucleotide sequence ID" value="NZ_CP050485.1"/>
</dbReference>
<organism evidence="2 7">
    <name type="scientific">Enterococcus gallinarum</name>
    <dbReference type="NCBI Taxonomy" id="1353"/>
    <lineage>
        <taxon>Bacteria</taxon>
        <taxon>Bacillati</taxon>
        <taxon>Bacillota</taxon>
        <taxon>Bacilli</taxon>
        <taxon>Lactobacillales</taxon>
        <taxon>Enterococcaceae</taxon>
        <taxon>Enterococcus</taxon>
    </lineage>
</organism>
<evidence type="ECO:0000313" key="3">
    <source>
        <dbReference type="EMBL" id="QOG26694.1"/>
    </source>
</evidence>
<evidence type="ECO:0000313" key="2">
    <source>
        <dbReference type="EMBL" id="MDT2692246.1"/>
    </source>
</evidence>
<keyword evidence="5" id="KW-1185">Reference proteome</keyword>
<reference evidence="3 6" key="2">
    <citation type="submission" date="2020-03" db="EMBL/GenBank/DDBJ databases">
        <title>Characterization of ganglioside-mimicking enterococci.</title>
        <authorList>
            <person name="Patry R.T."/>
            <person name="Nothaft H."/>
            <person name="Bridger R."/>
            <person name="Shajahan A."/>
            <person name="Huynh S."/>
            <person name="Sanchez S."/>
            <person name="Azadi P."/>
            <person name="Cooper K."/>
            <person name="Miller W.G."/>
            <person name="Parker C.T."/>
            <person name="Wells L."/>
            <person name="Szymanski C.M."/>
        </authorList>
    </citation>
    <scope>NUCLEOTIDE SEQUENCE [LARGE SCALE GENOMIC DNA]</scope>
    <source>
        <strain evidence="3 6">EGM181</strain>
    </source>
</reference>
<name>A0A366U4D7_ENTGA</name>
<gene>
    <name evidence="2" type="primary">amaP</name>
    <name evidence="4" type="synonym">gapA_2</name>
    <name evidence="3" type="ORF">EGM181_05190</name>
    <name evidence="4" type="ORF">NCTC12360_01541</name>
    <name evidence="2" type="ORF">P7E30_19010</name>
</gene>
<feature type="transmembrane region" description="Helical" evidence="1">
    <location>
        <begin position="53"/>
        <end position="75"/>
    </location>
</feature>
<dbReference type="AlphaFoldDB" id="A0A366U4D7"/>
<keyword evidence="1" id="KW-0472">Membrane</keyword>
<evidence type="ECO:0000256" key="1">
    <source>
        <dbReference type="SAM" id="Phobius"/>
    </source>
</evidence>
<reference evidence="4 5" key="1">
    <citation type="submission" date="2018-06" db="EMBL/GenBank/DDBJ databases">
        <authorList>
            <consortium name="Pathogen Informatics"/>
            <person name="Doyle S."/>
        </authorList>
    </citation>
    <scope>NUCLEOTIDE SEQUENCE [LARGE SCALE GENOMIC DNA]</scope>
    <source>
        <strain evidence="4 5">NCTC12360</strain>
    </source>
</reference>
<proteinExistence type="predicted"/>
<reference evidence="2" key="3">
    <citation type="submission" date="2023-03" db="EMBL/GenBank/DDBJ databases">
        <authorList>
            <person name="Shen W."/>
            <person name="Cai J."/>
        </authorList>
    </citation>
    <scope>NUCLEOTIDE SEQUENCE</scope>
    <source>
        <strain evidence="2">K69-2</strain>
    </source>
</reference>
<evidence type="ECO:0000313" key="7">
    <source>
        <dbReference type="Proteomes" id="UP001183682"/>
    </source>
</evidence>
<evidence type="ECO:0000313" key="4">
    <source>
        <dbReference type="EMBL" id="STD83081.1"/>
    </source>
</evidence>
<protein>
    <submittedName>
        <fullName evidence="2">Alkaline shock response membrane anchor protein AmaP</fullName>
    </submittedName>
    <submittedName>
        <fullName evidence="4">Stress response protein</fullName>
    </submittedName>
</protein>
<dbReference type="EMBL" id="CP050485">
    <property type="protein sequence ID" value="QOG26694.1"/>
    <property type="molecule type" value="Genomic_DNA"/>
</dbReference>
<evidence type="ECO:0000313" key="5">
    <source>
        <dbReference type="Proteomes" id="UP000254807"/>
    </source>
</evidence>
<dbReference type="EMBL" id="JARPZN010000052">
    <property type="protein sequence ID" value="MDT2692246.1"/>
    <property type="molecule type" value="Genomic_DNA"/>
</dbReference>
<sequence>MRKSLKLLLTIVLLLFFFPLAHTLITMQSVVSLPFYLLPFTSYPYIGNNMAQFLFWLSAVLLTFLFIILIIVLFYPRINNYIEKKTDTGKIAIQKKAIENFVLIAAKEEPFIVDPTVKVVIKKKKIKIYVRGKIRKAFQTGERQTSFIRKVNTNLNALFGAEQTILTEIKFNDYHERNKETKSKVL</sequence>
<keyword evidence="1" id="KW-0812">Transmembrane</keyword>
<evidence type="ECO:0000313" key="6">
    <source>
        <dbReference type="Proteomes" id="UP000516696"/>
    </source>
</evidence>
<keyword evidence="1" id="KW-1133">Transmembrane helix</keyword>
<dbReference type="Proteomes" id="UP000254807">
    <property type="component" value="Unassembled WGS sequence"/>
</dbReference>
<accession>A0A366U4D7</accession>
<dbReference type="Proteomes" id="UP000516696">
    <property type="component" value="Chromosome"/>
</dbReference>
<dbReference type="Proteomes" id="UP001183682">
    <property type="component" value="Unassembled WGS sequence"/>
</dbReference>